<dbReference type="PANTHER" id="PTHR48061">
    <property type="entry name" value="LEUCINE-RICH REPEAT RECEPTOR PROTEIN KINASE EMS1-LIKE-RELATED"/>
    <property type="match status" value="1"/>
</dbReference>
<dbReference type="PANTHER" id="PTHR48061:SF12">
    <property type="entry name" value="DISEASE RESISTANCE LIKE PROTEIN"/>
    <property type="match status" value="1"/>
</dbReference>
<evidence type="ECO:0000256" key="5">
    <source>
        <dbReference type="ARBA" id="ARBA00022692"/>
    </source>
</evidence>
<proteinExistence type="inferred from homology"/>
<dbReference type="Pfam" id="PF08263">
    <property type="entry name" value="LRRNT_2"/>
    <property type="match status" value="1"/>
</dbReference>
<dbReference type="PROSITE" id="PS51450">
    <property type="entry name" value="LRR"/>
    <property type="match status" value="1"/>
</dbReference>
<gene>
    <name evidence="13" type="ORF">FSB_LOCUS39800</name>
</gene>
<keyword evidence="3" id="KW-1003">Cell membrane</keyword>
<comment type="subcellular location">
    <subcellularLocation>
        <location evidence="1">Cell membrane</location>
        <topology evidence="1">Single-pass type I membrane protein</topology>
    </subcellularLocation>
</comment>
<name>A0A2N9HIW5_FAGSY</name>
<dbReference type="AlphaFoldDB" id="A0A2N9HIW5"/>
<dbReference type="SMART" id="SM00369">
    <property type="entry name" value="LRR_TYP"/>
    <property type="match status" value="7"/>
</dbReference>
<evidence type="ECO:0000256" key="8">
    <source>
        <dbReference type="ARBA" id="ARBA00022989"/>
    </source>
</evidence>
<dbReference type="InterPro" id="IPR001611">
    <property type="entry name" value="Leu-rich_rpt"/>
</dbReference>
<keyword evidence="7" id="KW-0677">Repeat</keyword>
<comment type="similarity">
    <text evidence="2">Belongs to the RLP family.</text>
</comment>
<evidence type="ECO:0000313" key="13">
    <source>
        <dbReference type="EMBL" id="SPD11918.1"/>
    </source>
</evidence>
<dbReference type="GO" id="GO:0005886">
    <property type="term" value="C:plasma membrane"/>
    <property type="evidence" value="ECO:0007669"/>
    <property type="project" value="UniProtKB-SubCell"/>
</dbReference>
<keyword evidence="4" id="KW-0433">Leucine-rich repeat</keyword>
<evidence type="ECO:0000256" key="10">
    <source>
        <dbReference type="ARBA" id="ARBA00023170"/>
    </source>
</evidence>
<dbReference type="InterPro" id="IPR003591">
    <property type="entry name" value="Leu-rich_rpt_typical-subtyp"/>
</dbReference>
<dbReference type="SUPFAM" id="SSF52047">
    <property type="entry name" value="RNI-like"/>
    <property type="match status" value="1"/>
</dbReference>
<feature type="domain" description="Leucine-rich repeat-containing N-terminal plant-type" evidence="12">
    <location>
        <begin position="7"/>
        <end position="55"/>
    </location>
</feature>
<dbReference type="FunFam" id="3.80.10.10:FF:000213">
    <property type="entry name" value="Tyrosine-sulfated glycopeptide receptor 1"/>
    <property type="match status" value="1"/>
</dbReference>
<keyword evidence="5" id="KW-0812">Transmembrane</keyword>
<dbReference type="FunFam" id="3.80.10.10:FF:000095">
    <property type="entry name" value="LRR receptor-like serine/threonine-protein kinase GSO1"/>
    <property type="match status" value="1"/>
</dbReference>
<dbReference type="Pfam" id="PF00560">
    <property type="entry name" value="LRR_1"/>
    <property type="match status" value="9"/>
</dbReference>
<evidence type="ECO:0000259" key="12">
    <source>
        <dbReference type="Pfam" id="PF08263"/>
    </source>
</evidence>
<accession>A0A2N9HIW5</accession>
<dbReference type="SMART" id="SM00365">
    <property type="entry name" value="LRR_SD22"/>
    <property type="match status" value="5"/>
</dbReference>
<keyword evidence="8" id="KW-1133">Transmembrane helix</keyword>
<evidence type="ECO:0000256" key="1">
    <source>
        <dbReference type="ARBA" id="ARBA00004251"/>
    </source>
</evidence>
<evidence type="ECO:0000256" key="6">
    <source>
        <dbReference type="ARBA" id="ARBA00022729"/>
    </source>
</evidence>
<evidence type="ECO:0000256" key="11">
    <source>
        <dbReference type="ARBA" id="ARBA00023180"/>
    </source>
</evidence>
<dbReference type="SUPFAM" id="SSF52058">
    <property type="entry name" value="L domain-like"/>
    <property type="match status" value="2"/>
</dbReference>
<evidence type="ECO:0000256" key="2">
    <source>
        <dbReference type="ARBA" id="ARBA00009592"/>
    </source>
</evidence>
<keyword evidence="6" id="KW-0732">Signal</keyword>
<dbReference type="Gene3D" id="3.80.10.10">
    <property type="entry name" value="Ribonuclease Inhibitor"/>
    <property type="match status" value="3"/>
</dbReference>
<reference evidence="13" key="1">
    <citation type="submission" date="2018-02" db="EMBL/GenBank/DDBJ databases">
        <authorList>
            <person name="Cohen D.B."/>
            <person name="Kent A.D."/>
        </authorList>
    </citation>
    <scope>NUCLEOTIDE SEQUENCE</scope>
</reference>
<keyword evidence="9" id="KW-0472">Membrane</keyword>
<dbReference type="InterPro" id="IPR046956">
    <property type="entry name" value="RLP23-like"/>
</dbReference>
<evidence type="ECO:0000256" key="4">
    <source>
        <dbReference type="ARBA" id="ARBA00022614"/>
    </source>
</evidence>
<organism evidence="13">
    <name type="scientific">Fagus sylvatica</name>
    <name type="common">Beechnut</name>
    <dbReference type="NCBI Taxonomy" id="28930"/>
    <lineage>
        <taxon>Eukaryota</taxon>
        <taxon>Viridiplantae</taxon>
        <taxon>Streptophyta</taxon>
        <taxon>Embryophyta</taxon>
        <taxon>Tracheophyta</taxon>
        <taxon>Spermatophyta</taxon>
        <taxon>Magnoliopsida</taxon>
        <taxon>eudicotyledons</taxon>
        <taxon>Gunneridae</taxon>
        <taxon>Pentapetalae</taxon>
        <taxon>rosids</taxon>
        <taxon>fabids</taxon>
        <taxon>Fagales</taxon>
        <taxon>Fagaceae</taxon>
        <taxon>Fagus</taxon>
    </lineage>
</organism>
<dbReference type="InterPro" id="IPR013210">
    <property type="entry name" value="LRR_N_plant-typ"/>
</dbReference>
<evidence type="ECO:0000256" key="3">
    <source>
        <dbReference type="ARBA" id="ARBA00022475"/>
    </source>
</evidence>
<dbReference type="InterPro" id="IPR032675">
    <property type="entry name" value="LRR_dom_sf"/>
</dbReference>
<sequence length="892" mass="99259">MQPCHFDESSALLQFKESFVINKSASIFPCIYPKVVSWKLERQSSCCSWAGVECDHDSGHVIGLDLSHSCLYGSINSSSSLFRLVHLRMLNLANNHFNYSQIPSRIGNLSSLTYLNLSNSFVSGQIPLEISQLSKPNLESLVQNLTNLERLDLTMVDIASPLPNVLENMSSLTSLFLPCCGLFGKFPTEIFKLPNLQLLELSYNPDLIGYLPNFYWSSPLKYLSVLDTGFFGEIPTSIGILDSMAYLNLRYCNFSWLIPPSLGNLSKLTILDLSDNPFRGQLPSSFANLTQLTQLSLSFINLSSETFSWLNKQTKITHLNLRSNNLSGEIPPSFAKWTQLSTLELSSNQLTGPIPLWLMNLTKLTYLSLASNKLEGSIPSSISALKNLEYLDLFSNNLSGTVELNTLFMLKNLTKQRLSYNKLLVLTKINSSAILPKLSSLRLASCNLREFPNFLQDQDRLEFLDLAFNDIDGQVPQWFWKTSTQTLLYLDIAHNFLTGFDQPPSVLPWSSLLGLNMSSNRLHGSLPVPPFSTFLYSISNNSLSGEIPSSFCNLSLLQVLDLSWNNLSGMIPRCLGNFSTSLSILTLGGNNFHSTIPQTRTSASKLKMINLGQNKLQGQVPRSMAKCALLESLDLGNNQINDAFPSWLGALPELKILILRSNRFHGAIRSPEFNFAFPKLRIIDISFNGFIGSLPSEFFQSLNAMKIVESDHLEYMQAQMSYDVKGFVYPDKYEFEGAIPESIGTLKGLHMLNFSNNKLTGHIPSSMGNLTTLESLDFSLNKLAGEIPQQLAQLTFVAVFNVSYNNFIGSIPRGNQFDTFLSTSFEGNLGLCGNQLSRKCEGPIGSLPFPSPTKDDQNLASLIEFGWKSVLMGYGCGLVIGVFWTHCVHQET</sequence>
<keyword evidence="11" id="KW-0325">Glycoprotein</keyword>
<keyword evidence="10" id="KW-0675">Receptor</keyword>
<dbReference type="Pfam" id="PF13855">
    <property type="entry name" value="LRR_8"/>
    <property type="match status" value="2"/>
</dbReference>
<evidence type="ECO:0000256" key="9">
    <source>
        <dbReference type="ARBA" id="ARBA00023136"/>
    </source>
</evidence>
<protein>
    <recommendedName>
        <fullName evidence="12">Leucine-rich repeat-containing N-terminal plant-type domain-containing protein</fullName>
    </recommendedName>
</protein>
<evidence type="ECO:0000256" key="7">
    <source>
        <dbReference type="ARBA" id="ARBA00022737"/>
    </source>
</evidence>
<dbReference type="EMBL" id="OIVN01003535">
    <property type="protein sequence ID" value="SPD11918.1"/>
    <property type="molecule type" value="Genomic_DNA"/>
</dbReference>